<dbReference type="Gene3D" id="3.40.50.300">
    <property type="entry name" value="P-loop containing nucleotide triphosphate hydrolases"/>
    <property type="match status" value="1"/>
</dbReference>
<organism evidence="3 4">
    <name type="scientific">Ligilactobacillus aviarius</name>
    <dbReference type="NCBI Taxonomy" id="1606"/>
    <lineage>
        <taxon>Bacteria</taxon>
        <taxon>Bacillati</taxon>
        <taxon>Bacillota</taxon>
        <taxon>Bacilli</taxon>
        <taxon>Lactobacillales</taxon>
        <taxon>Lactobacillaceae</taxon>
        <taxon>Ligilactobacillus</taxon>
    </lineage>
</organism>
<dbReference type="InterPro" id="IPR002631">
    <property type="entry name" value="Plasmid_rep_OBD"/>
</dbReference>
<evidence type="ECO:0000259" key="1">
    <source>
        <dbReference type="Pfam" id="PF00910"/>
    </source>
</evidence>
<feature type="domain" description="Plasmid replication protein origin binding" evidence="2">
    <location>
        <begin position="55"/>
        <end position="146"/>
    </location>
</feature>
<gene>
    <name evidence="3" type="ORF">LAV01_00110</name>
</gene>
<sequence>MISMKNQEVKKYNNAIRSNAYMYVQQVDNLPLAKGQSLDKKVNALIKRVKSVPEVKRYALIVHNKDSDEGGNTIKPHIHVMLELDKQRSVNKIAKALDDSSERLESMTKKYKRHGIENGYAYLIHRTQGAEKKYQYSPEEVKANFDYPKYIKKLQQKVRVVNKKSDKEFIKEVLNNYLAGRISEIEAKRQVLEANPLMLPRFLRQLDAIKNTKLEVEADEWFQSRSKGDTPKSVIWISGSGGTGKTVLAEMVARNITGPDYYLSGSDRDYFQDYNGEHCVILDEFRPDKITYSDLLKMLDNNRFDVSAPARYHDKKILADLIVITSPYDPARYYQNVEDIRPAIDGFDQLDRRLTMVLSVEKDKISLMKYAGYKTEKKPAPDGGSFTSKKPCYTEKSSFKNYISDIKNQKEYKKKEAEITPKMLAGLHHFEKIGKNIGLKMEGRK</sequence>
<dbReference type="Proteomes" id="UP000321722">
    <property type="component" value="Unassembled WGS sequence"/>
</dbReference>
<dbReference type="GO" id="GO:0006260">
    <property type="term" value="P:DNA replication"/>
    <property type="evidence" value="ECO:0007669"/>
    <property type="project" value="InterPro"/>
</dbReference>
<dbReference type="SUPFAM" id="SSF52540">
    <property type="entry name" value="P-loop containing nucleoside triphosphate hydrolases"/>
    <property type="match status" value="1"/>
</dbReference>
<evidence type="ECO:0000313" key="3">
    <source>
        <dbReference type="EMBL" id="GEK41179.1"/>
    </source>
</evidence>
<evidence type="ECO:0000313" key="4">
    <source>
        <dbReference type="Proteomes" id="UP000321722"/>
    </source>
</evidence>
<dbReference type="EMBL" id="BJUI01000001">
    <property type="protein sequence ID" value="GEK41179.1"/>
    <property type="molecule type" value="Genomic_DNA"/>
</dbReference>
<dbReference type="Gene3D" id="3.40.1310.30">
    <property type="match status" value="1"/>
</dbReference>
<dbReference type="GO" id="GO:0003723">
    <property type="term" value="F:RNA binding"/>
    <property type="evidence" value="ECO:0007669"/>
    <property type="project" value="InterPro"/>
</dbReference>
<dbReference type="GO" id="GO:0003724">
    <property type="term" value="F:RNA helicase activity"/>
    <property type="evidence" value="ECO:0007669"/>
    <property type="project" value="InterPro"/>
</dbReference>
<dbReference type="GO" id="GO:0005727">
    <property type="term" value="C:extrachromosomal circular DNA"/>
    <property type="evidence" value="ECO:0007669"/>
    <property type="project" value="InterPro"/>
</dbReference>
<protein>
    <submittedName>
        <fullName evidence="3">Replication protein</fullName>
    </submittedName>
</protein>
<dbReference type="InterPro" id="IPR027417">
    <property type="entry name" value="P-loop_NTPase"/>
</dbReference>
<comment type="caution">
    <text evidence="3">The sequence shown here is derived from an EMBL/GenBank/DDBJ whole genome shotgun (WGS) entry which is preliminary data.</text>
</comment>
<reference evidence="3 4" key="1">
    <citation type="submission" date="2019-07" db="EMBL/GenBank/DDBJ databases">
        <title>Whole genome shotgun sequence of Lactobacillus aviarius subsp. aviarius NBRC 102162.</title>
        <authorList>
            <person name="Hosoyama A."/>
            <person name="Uohara A."/>
            <person name="Ohji S."/>
            <person name="Ichikawa N."/>
        </authorList>
    </citation>
    <scope>NUCLEOTIDE SEQUENCE [LARGE SCALE GENOMIC DNA]</scope>
    <source>
        <strain evidence="3 4">NBRC 102162</strain>
    </source>
</reference>
<dbReference type="Pfam" id="PF01719">
    <property type="entry name" value="Rep_OBD"/>
    <property type="match status" value="1"/>
</dbReference>
<keyword evidence="4" id="KW-1185">Reference proteome</keyword>
<dbReference type="GO" id="GO:0003916">
    <property type="term" value="F:DNA topoisomerase activity"/>
    <property type="evidence" value="ECO:0007669"/>
    <property type="project" value="InterPro"/>
</dbReference>
<proteinExistence type="predicted"/>
<dbReference type="GO" id="GO:0003677">
    <property type="term" value="F:DNA binding"/>
    <property type="evidence" value="ECO:0007669"/>
    <property type="project" value="InterPro"/>
</dbReference>
<dbReference type="AlphaFoldDB" id="A0A510WPN3"/>
<accession>A0A510WPN3</accession>
<dbReference type="Pfam" id="PF00910">
    <property type="entry name" value="RNA_helicase"/>
    <property type="match status" value="1"/>
</dbReference>
<evidence type="ECO:0000259" key="2">
    <source>
        <dbReference type="Pfam" id="PF01719"/>
    </source>
</evidence>
<dbReference type="InterPro" id="IPR000605">
    <property type="entry name" value="Helicase_SF3_ssDNA/RNA_vir"/>
</dbReference>
<feature type="domain" description="Helicase superfamily 3 single-stranded DNA/RNA virus" evidence="1">
    <location>
        <begin position="235"/>
        <end position="323"/>
    </location>
</feature>
<name>A0A510WPN3_9LACO</name>